<reference evidence="3" key="1">
    <citation type="submission" date="2020-04" db="EMBL/GenBank/DDBJ databases">
        <authorList>
            <person name="Alioto T."/>
            <person name="Alioto T."/>
            <person name="Gomez Garrido J."/>
        </authorList>
    </citation>
    <scope>NUCLEOTIDE SEQUENCE</scope>
    <source>
        <strain evidence="3">A484AB</strain>
    </source>
</reference>
<organism evidence="3 4">
    <name type="scientific">Paramuricea clavata</name>
    <name type="common">Red gorgonian</name>
    <name type="synonym">Violescent sea-whip</name>
    <dbReference type="NCBI Taxonomy" id="317549"/>
    <lineage>
        <taxon>Eukaryota</taxon>
        <taxon>Metazoa</taxon>
        <taxon>Cnidaria</taxon>
        <taxon>Anthozoa</taxon>
        <taxon>Octocorallia</taxon>
        <taxon>Malacalcyonacea</taxon>
        <taxon>Plexauridae</taxon>
        <taxon>Paramuricea</taxon>
    </lineage>
</organism>
<dbReference type="Gene3D" id="3.60.10.10">
    <property type="entry name" value="Endonuclease/exonuclease/phosphatase"/>
    <property type="match status" value="1"/>
</dbReference>
<feature type="non-terminal residue" evidence="3">
    <location>
        <position position="1357"/>
    </location>
</feature>
<dbReference type="Pfam" id="PF01390">
    <property type="entry name" value="SEA"/>
    <property type="match status" value="1"/>
</dbReference>
<dbReference type="GO" id="GO:0003964">
    <property type="term" value="F:RNA-directed DNA polymerase activity"/>
    <property type="evidence" value="ECO:0007669"/>
    <property type="project" value="UniProtKB-KW"/>
</dbReference>
<dbReference type="InterPro" id="IPR043502">
    <property type="entry name" value="DNA/RNA_pol_sf"/>
</dbReference>
<evidence type="ECO:0000256" key="2">
    <source>
        <dbReference type="SAM" id="MobiDB-lite"/>
    </source>
</evidence>
<dbReference type="CDD" id="cd00063">
    <property type="entry name" value="FN3"/>
    <property type="match status" value="1"/>
</dbReference>
<feature type="compositionally biased region" description="Polar residues" evidence="2">
    <location>
        <begin position="604"/>
        <end position="623"/>
    </location>
</feature>
<dbReference type="PROSITE" id="PS50878">
    <property type="entry name" value="RT_POL"/>
    <property type="match status" value="1"/>
</dbReference>
<dbReference type="InterPro" id="IPR013783">
    <property type="entry name" value="Ig-like_fold"/>
</dbReference>
<evidence type="ECO:0000256" key="1">
    <source>
        <dbReference type="SAM" id="Coils"/>
    </source>
</evidence>
<dbReference type="SUPFAM" id="SSF56219">
    <property type="entry name" value="DNase I-like"/>
    <property type="match status" value="1"/>
</dbReference>
<dbReference type="Pfam" id="PF00041">
    <property type="entry name" value="fn3"/>
    <property type="match status" value="1"/>
</dbReference>
<dbReference type="PROSITE" id="PS50024">
    <property type="entry name" value="SEA"/>
    <property type="match status" value="1"/>
</dbReference>
<feature type="coiled-coil region" evidence="1">
    <location>
        <begin position="372"/>
        <end position="406"/>
    </location>
</feature>
<sequence length="1357" mass="153697">MELSLGNINSLAPGRLQYCIKVLAHAAFVLNTNIYPKYNKKLAFALSEIRVKFVIILQREFVEELNDKLSPLYIELKKNITAELYEILKDTLNFQDVVVLGFRDGSVKVDAEVIYSADPKSNHTALYSNNPTVNKNVLVAETLRKKILEGRFKNYDLKTVRIQGKPAAPTKLKFTDKTEDKIQISWSQPTGAKYFDINGYIVGHKTISDTQYKTQRILSNSLNLVLNNLESDTFYVYVIKVHGFNKDGDGEHSEIEVKTEPSGKSIADALLETEPPLVESIKTVSENNVDPNQSPPENHTCACRSYTANLKDVKLDISVIQKQIESINRVIDSTNNIIESMSVILSPSGTESHQISYDLRVETLLREFSSILNEKNRELEKRDNIINSLQEKLIKVESEYQNVESLVAERHEQEQCQHNRNHNWLIHNESRSNLPNAQADDSTINMQNQENNENLHLVNNKEIVQIKTFSDKDQSPPTRKVKSGLKDSVELKLQPVPHEPPTSRSNERSQQVFLPLMSSIPTGLLQLSKQQPQSSYKDIANSAPEDTGEGKMQSKATKDDRMLFPPFKLSSHQPQPRRPQPHINYSRTRPRTRPAQTRDRHNSRATTPQWHLRQNTPLVSPNNQDAITKLNKIPVRITSNRTRNCISRHNVPNSRTNNSNLIEIIPEMNASGQNKHTTTSKNSSIAANKCGLQKSKINIALRDLTEISESGFHQLWLQIQHKKLKSFLLCVCYRPPDSPVSCFTNNFMDNYIKALTFGKDIIIAGDLNCDLLKTAQEAKALNDFCHCLNLTQLIDKPTRVTSRSSTLIDVMMTSNKDLIAEIGVLETYISDHFLVYCSLKLKLIKPHPICITARSYKHYDRNQFLCDLACIPWHENLFVENVNDKLSHFDSNFQNALARNAPIKTMKIRHRQVPFVDDEIKELMKNRKRLHKFARLTRMPSDWEKYRALRDKVKCKLRQAEKDYVHNEIYNNPNIASMWKVIRNCVPRKETTKPSYSGDVKKLANKVNTFFTSVGINTSATALALLTEHGLPILNPPTSTEIPEIDQFYFHSVSCSEISRVVMSFSSNKAPGFDKVSMAVIKDALPYILPTLTQIVNCSLETGVFPTAWKKAEVIPLLKEGDYEIPNNNRPVSLLVAASKICERVSMDRREVTALLLLDLSKAFDSLDHSILLRKLSNIGISKPALFWFKSYLTGRCQSVRIASVLSDECEITRGVPQGSILGPVLFNIYINDLPGVPKESNLESYVDDSKIYLAFSIRDAELAAMKLTEDMRRITAWCCLNSLLVNPEKTKLLILDTRQMLEQEPENFQITILGENITPVAVAKDSGMILDSCLSYDEHIASVVSSCIAGLGQISS</sequence>
<accession>A0A7D9EKG2</accession>
<gene>
    <name evidence="3" type="ORF">PACLA_8A085093</name>
</gene>
<dbReference type="Gene3D" id="2.60.40.10">
    <property type="entry name" value="Immunoglobulins"/>
    <property type="match status" value="1"/>
</dbReference>
<dbReference type="InterPro" id="IPR000477">
    <property type="entry name" value="RT_dom"/>
</dbReference>
<name>A0A7D9EKG2_PARCT</name>
<keyword evidence="3" id="KW-0808">Transferase</keyword>
<dbReference type="InterPro" id="IPR036116">
    <property type="entry name" value="FN3_sf"/>
</dbReference>
<dbReference type="PANTHER" id="PTHR33332">
    <property type="entry name" value="REVERSE TRANSCRIPTASE DOMAIN-CONTAINING PROTEIN"/>
    <property type="match status" value="1"/>
</dbReference>
<keyword evidence="3" id="KW-0695">RNA-directed DNA polymerase</keyword>
<dbReference type="InterPro" id="IPR036691">
    <property type="entry name" value="Endo/exonu/phosph_ase_sf"/>
</dbReference>
<feature type="region of interest" description="Disordered" evidence="2">
    <location>
        <begin position="528"/>
        <end position="623"/>
    </location>
</feature>
<keyword evidence="4" id="KW-1185">Reference proteome</keyword>
<dbReference type="Pfam" id="PF00078">
    <property type="entry name" value="RVT_1"/>
    <property type="match status" value="1"/>
</dbReference>
<dbReference type="EMBL" id="CACRXK020006804">
    <property type="protein sequence ID" value="CAB4010490.1"/>
    <property type="molecule type" value="Genomic_DNA"/>
</dbReference>
<dbReference type="SUPFAM" id="SSF49265">
    <property type="entry name" value="Fibronectin type III"/>
    <property type="match status" value="1"/>
</dbReference>
<keyword evidence="3" id="KW-0548">Nucleotidyltransferase</keyword>
<dbReference type="InterPro" id="IPR000082">
    <property type="entry name" value="SEA_dom"/>
</dbReference>
<evidence type="ECO:0000313" key="3">
    <source>
        <dbReference type="EMBL" id="CAB4010490.1"/>
    </source>
</evidence>
<proteinExistence type="predicted"/>
<evidence type="ECO:0000313" key="4">
    <source>
        <dbReference type="Proteomes" id="UP001152795"/>
    </source>
</evidence>
<dbReference type="SUPFAM" id="SSF56672">
    <property type="entry name" value="DNA/RNA polymerases"/>
    <property type="match status" value="1"/>
</dbReference>
<feature type="region of interest" description="Disordered" evidence="2">
    <location>
        <begin position="468"/>
        <end position="509"/>
    </location>
</feature>
<dbReference type="Proteomes" id="UP001152795">
    <property type="component" value="Unassembled WGS sequence"/>
</dbReference>
<dbReference type="InterPro" id="IPR003961">
    <property type="entry name" value="FN3_dom"/>
</dbReference>
<comment type="caution">
    <text evidence="3">The sequence shown here is derived from an EMBL/GenBank/DDBJ whole genome shotgun (WGS) entry which is preliminary data.</text>
</comment>
<dbReference type="PROSITE" id="PS50853">
    <property type="entry name" value="FN3"/>
    <property type="match status" value="1"/>
</dbReference>
<keyword evidence="1" id="KW-0175">Coiled coil</keyword>
<dbReference type="SMART" id="SM00060">
    <property type="entry name" value="FN3"/>
    <property type="match status" value="1"/>
</dbReference>
<dbReference type="OrthoDB" id="5987682at2759"/>
<protein>
    <submittedName>
        <fullName evidence="3">RNA-directed DNA polymerase from transposon BS</fullName>
    </submittedName>
</protein>